<protein>
    <recommendedName>
        <fullName evidence="3">Succinyl-CoA:3-ketoacid-coenzyme A transferase</fullName>
        <ecNumber evidence="3">2.8.3.5</ecNumber>
    </recommendedName>
</protein>
<evidence type="ECO:0000256" key="1">
    <source>
        <dbReference type="ARBA" id="ARBA00007154"/>
    </source>
</evidence>
<dbReference type="InterPro" id="IPR037171">
    <property type="entry name" value="NagB/RpiA_transferase-like"/>
</dbReference>
<dbReference type="Gene3D" id="3.40.1080.10">
    <property type="entry name" value="Glutaconate Coenzyme A-transferase"/>
    <property type="match status" value="2"/>
</dbReference>
<evidence type="ECO:0000313" key="6">
    <source>
        <dbReference type="Proteomes" id="UP000269793"/>
    </source>
</evidence>
<dbReference type="Pfam" id="PF01144">
    <property type="entry name" value="CoA_trans"/>
    <property type="match status" value="2"/>
</dbReference>
<dbReference type="PIRSF" id="PIRSF000858">
    <property type="entry name" value="SCOT-t"/>
    <property type="match status" value="1"/>
</dbReference>
<dbReference type="STRING" id="425264.A0A3G2S4A1"/>
<comment type="pathway">
    <text evidence="3">Ketone metabolism; succinyl-CoA degradation; acetoacetyl-CoA from succinyl-CoA: step 1/1.</text>
</comment>
<dbReference type="Proteomes" id="UP000269793">
    <property type="component" value="Chromosome III"/>
</dbReference>
<dbReference type="OrthoDB" id="1933379at2759"/>
<accession>A0A3G2S4A1</accession>
<name>A0A3G2S4A1_MALR7</name>
<dbReference type="PANTHER" id="PTHR13707:SF60">
    <property type="entry name" value="ACETATE COA-TRANSFERASE SUBUNIT ALPHA"/>
    <property type="match status" value="1"/>
</dbReference>
<evidence type="ECO:0000313" key="5">
    <source>
        <dbReference type="EMBL" id="AYO42596.1"/>
    </source>
</evidence>
<keyword evidence="2 3" id="KW-0808">Transferase</keyword>
<dbReference type="GO" id="GO:0046952">
    <property type="term" value="P:ketone body catabolic process"/>
    <property type="evidence" value="ECO:0007669"/>
    <property type="project" value="InterPro"/>
</dbReference>
<comment type="similarity">
    <text evidence="1 3">Belongs to the 3-oxoacid CoA-transferase family.</text>
</comment>
<evidence type="ECO:0000256" key="3">
    <source>
        <dbReference type="PIRNR" id="PIRNR000858"/>
    </source>
</evidence>
<dbReference type="InterPro" id="IPR004165">
    <property type="entry name" value="CoA_trans_fam_I"/>
</dbReference>
<feature type="active site" description="5-glutamyl coenzyme A thioester intermediate" evidence="4">
    <location>
        <position position="335"/>
    </location>
</feature>
<dbReference type="EC" id="2.8.3.5" evidence="3"/>
<dbReference type="SUPFAM" id="SSF100950">
    <property type="entry name" value="NagB/RpiA/CoA transferase-like"/>
    <property type="match status" value="2"/>
</dbReference>
<dbReference type="AlphaFoldDB" id="A0A3G2S4A1"/>
<keyword evidence="3" id="KW-0496">Mitochondrion</keyword>
<reference evidence="5 6" key="1">
    <citation type="submission" date="2018-10" db="EMBL/GenBank/DDBJ databases">
        <title>Complete genome sequence of Malassezia restricta CBS 7877.</title>
        <authorList>
            <person name="Morand S.C."/>
            <person name="Bertignac M."/>
            <person name="Iltis A."/>
            <person name="Kolder I."/>
            <person name="Pirovano W."/>
            <person name="Jourdain R."/>
            <person name="Clavaud C."/>
        </authorList>
    </citation>
    <scope>NUCLEOTIDE SEQUENCE [LARGE SCALE GENOMIC DNA]</scope>
    <source>
        <strain evidence="5 6">CBS 7877</strain>
    </source>
</reference>
<dbReference type="NCBIfam" id="TIGR02428">
    <property type="entry name" value="pcaJ_scoB_fam"/>
    <property type="match status" value="1"/>
</dbReference>
<organism evidence="5 6">
    <name type="scientific">Malassezia restricta (strain ATCC 96810 / NBRC 103918 / CBS 7877)</name>
    <name type="common">Seborrheic dermatitis infection agent</name>
    <dbReference type="NCBI Taxonomy" id="425264"/>
    <lineage>
        <taxon>Eukaryota</taxon>
        <taxon>Fungi</taxon>
        <taxon>Dikarya</taxon>
        <taxon>Basidiomycota</taxon>
        <taxon>Ustilaginomycotina</taxon>
        <taxon>Malasseziomycetes</taxon>
        <taxon>Malasseziales</taxon>
        <taxon>Malasseziaceae</taxon>
        <taxon>Malassezia</taxon>
    </lineage>
</organism>
<evidence type="ECO:0000256" key="4">
    <source>
        <dbReference type="PIRSR" id="PIRSR000858-1"/>
    </source>
</evidence>
<dbReference type="GO" id="GO:0008260">
    <property type="term" value="F:succinyl-CoA:3-oxo-acid CoA-transferase activity"/>
    <property type="evidence" value="ECO:0007669"/>
    <property type="project" value="UniProtKB-EC"/>
</dbReference>
<dbReference type="InterPro" id="IPR014388">
    <property type="entry name" value="3-oxoacid_CoA-transferase"/>
</dbReference>
<comment type="function">
    <text evidence="3">Key enzyme for ketone body catabolism. Transfers the CoA moiety from succinate to acetoacetate. Formation of the enzyme-CoA intermediate proceeds via an unstable anhydride species formed between the carboxylate groups of the enzyme and substrate.</text>
</comment>
<dbReference type="UniPathway" id="UPA00929">
    <property type="reaction ID" value="UER00894"/>
</dbReference>
<dbReference type="SMART" id="SM00882">
    <property type="entry name" value="CoA_trans"/>
    <property type="match status" value="2"/>
</dbReference>
<sequence length="504" mass="54103">MFTAVRATLRPNAVASKRCFSSLSVQLKQAGGGKIMTPKAAIADIPVGAKVMVGGFGLCGVPRTLLDEVVKRPELKDLDVYSNNLGTPGRGVGLLAREGRVRSITGSFLGGNREFGDQFFRGEVQLNLCPQGTFAERIRAGAAGIPAFYTPTGYGTAVHKGELVLKYEKKEGEEAKPVLISKPRESRRFGNRDFILEEAIYGDYALIHARKADEAGNLIFHSTARNFNDPMARNARVTIAEVEEIVPVGSISSDEVHLPSIFVDRIVKAELPLEVEKVCLSKPEGDATELTKRDIIAKRAAAELSDGMYVNLGVGMPNLVPSYLSKDVDVYVHTENGLLGVGPYPSKEEDVHTDIINAGKESITERPDAAAFDAVASFDIVRGGHLDVTMLGALQVTANGDLANYMIPGKFATGMGGAMDLVSNPDNTRVIVLTEHVDKTGKPKVVQNTELPLTGVRCVSTIITDLAVFNVDREKGGLTLVELQPGVTLEEVKAKTGADFKVAL</sequence>
<evidence type="ECO:0000256" key="2">
    <source>
        <dbReference type="ARBA" id="ARBA00022679"/>
    </source>
</evidence>
<dbReference type="PANTHER" id="PTHR13707">
    <property type="entry name" value="KETOACID-COENZYME A TRANSFERASE"/>
    <property type="match status" value="1"/>
</dbReference>
<gene>
    <name evidence="5" type="primary">OXCT1</name>
    <name evidence="5" type="ORF">DNF11_1646</name>
</gene>
<proteinExistence type="inferred from homology"/>
<comment type="catalytic activity">
    <reaction evidence="3">
        <text>a 3-oxo acid + succinyl-CoA = a 3-oxoacyl-CoA + succinate</text>
        <dbReference type="Rhea" id="RHEA:24564"/>
        <dbReference type="ChEBI" id="CHEBI:30031"/>
        <dbReference type="ChEBI" id="CHEBI:35973"/>
        <dbReference type="ChEBI" id="CHEBI:57292"/>
        <dbReference type="ChEBI" id="CHEBI:90726"/>
        <dbReference type="EC" id="2.8.3.5"/>
    </reaction>
</comment>
<dbReference type="InterPro" id="IPR012791">
    <property type="entry name" value="3-oxoacid_CoA-transf_B"/>
</dbReference>
<dbReference type="VEuPathDB" id="FungiDB:DNF11_1646"/>
<keyword evidence="6" id="KW-1185">Reference proteome</keyword>
<dbReference type="EMBL" id="CP033150">
    <property type="protein sequence ID" value="AYO42596.1"/>
    <property type="molecule type" value="Genomic_DNA"/>
</dbReference>